<organism evidence="2 3">
    <name type="scientific">Lactuca virosa</name>
    <dbReference type="NCBI Taxonomy" id="75947"/>
    <lineage>
        <taxon>Eukaryota</taxon>
        <taxon>Viridiplantae</taxon>
        <taxon>Streptophyta</taxon>
        <taxon>Embryophyta</taxon>
        <taxon>Tracheophyta</taxon>
        <taxon>Spermatophyta</taxon>
        <taxon>Magnoliopsida</taxon>
        <taxon>eudicotyledons</taxon>
        <taxon>Gunneridae</taxon>
        <taxon>Pentapetalae</taxon>
        <taxon>asterids</taxon>
        <taxon>campanulids</taxon>
        <taxon>Asterales</taxon>
        <taxon>Asteraceae</taxon>
        <taxon>Cichorioideae</taxon>
        <taxon>Cichorieae</taxon>
        <taxon>Lactucinae</taxon>
        <taxon>Lactuca</taxon>
    </lineage>
</organism>
<gene>
    <name evidence="2" type="ORF">LVIROSA_LOCUS38654</name>
</gene>
<feature type="region of interest" description="Disordered" evidence="1">
    <location>
        <begin position="1"/>
        <end position="22"/>
    </location>
</feature>
<name>A0AAU9PSK4_9ASTR</name>
<proteinExistence type="predicted"/>
<evidence type="ECO:0000313" key="3">
    <source>
        <dbReference type="Proteomes" id="UP001157418"/>
    </source>
</evidence>
<feature type="compositionally biased region" description="Polar residues" evidence="1">
    <location>
        <begin position="1"/>
        <end position="17"/>
    </location>
</feature>
<sequence length="131" mass="14543">MWVRNPNQKSSASQWLNGSHHPPLAQTPFAALRSSREAGELSWVDFKRDDSQSEVFYYAIFISSKTGLGGDDPNVVLAKPTSWVSGGEKRTWGLGSGRSVTKGFHLGRDKMCGHGRSGVRADWSDDDYFTY</sequence>
<reference evidence="2 3" key="1">
    <citation type="submission" date="2022-01" db="EMBL/GenBank/DDBJ databases">
        <authorList>
            <person name="Xiong W."/>
            <person name="Schranz E."/>
        </authorList>
    </citation>
    <scope>NUCLEOTIDE SEQUENCE [LARGE SCALE GENOMIC DNA]</scope>
</reference>
<dbReference type="Proteomes" id="UP001157418">
    <property type="component" value="Unassembled WGS sequence"/>
</dbReference>
<comment type="caution">
    <text evidence="2">The sequence shown here is derived from an EMBL/GenBank/DDBJ whole genome shotgun (WGS) entry which is preliminary data.</text>
</comment>
<evidence type="ECO:0000256" key="1">
    <source>
        <dbReference type="SAM" id="MobiDB-lite"/>
    </source>
</evidence>
<dbReference type="EMBL" id="CAKMRJ010005745">
    <property type="protein sequence ID" value="CAH1453412.1"/>
    <property type="molecule type" value="Genomic_DNA"/>
</dbReference>
<protein>
    <submittedName>
        <fullName evidence="2">Uncharacterized protein</fullName>
    </submittedName>
</protein>
<dbReference type="AlphaFoldDB" id="A0AAU9PSK4"/>
<evidence type="ECO:0000313" key="2">
    <source>
        <dbReference type="EMBL" id="CAH1453412.1"/>
    </source>
</evidence>
<keyword evidence="3" id="KW-1185">Reference proteome</keyword>
<accession>A0AAU9PSK4</accession>